<proteinExistence type="predicted"/>
<keyword evidence="3" id="KW-1185">Reference proteome</keyword>
<organism evidence="2 3">
    <name type="scientific">Frateuria terrea</name>
    <dbReference type="NCBI Taxonomy" id="529704"/>
    <lineage>
        <taxon>Bacteria</taxon>
        <taxon>Pseudomonadati</taxon>
        <taxon>Pseudomonadota</taxon>
        <taxon>Gammaproteobacteria</taxon>
        <taxon>Lysobacterales</taxon>
        <taxon>Rhodanobacteraceae</taxon>
        <taxon>Frateuria</taxon>
    </lineage>
</organism>
<gene>
    <name evidence="2" type="ORF">SAMN04487997_3110</name>
</gene>
<evidence type="ECO:0000256" key="1">
    <source>
        <dbReference type="SAM" id="MobiDB-lite"/>
    </source>
</evidence>
<protein>
    <submittedName>
        <fullName evidence="2">Uncharacterized protein</fullName>
    </submittedName>
</protein>
<dbReference type="Proteomes" id="UP000199420">
    <property type="component" value="Unassembled WGS sequence"/>
</dbReference>
<accession>A0A1H6YDQ0</accession>
<evidence type="ECO:0000313" key="3">
    <source>
        <dbReference type="Proteomes" id="UP000199420"/>
    </source>
</evidence>
<reference evidence="2 3" key="1">
    <citation type="submission" date="2016-10" db="EMBL/GenBank/DDBJ databases">
        <authorList>
            <person name="de Groot N.N."/>
        </authorList>
    </citation>
    <scope>NUCLEOTIDE SEQUENCE [LARGE SCALE GENOMIC DNA]</scope>
    <source>
        <strain evidence="2 3">DSM 26515</strain>
    </source>
</reference>
<evidence type="ECO:0000313" key="2">
    <source>
        <dbReference type="EMBL" id="SEJ35310.1"/>
    </source>
</evidence>
<feature type="region of interest" description="Disordered" evidence="1">
    <location>
        <begin position="84"/>
        <end position="104"/>
    </location>
</feature>
<sequence>MEISSSRPVSFTQVGNELDGLKNEVEAMSLVLRALIESHPAPAELVKRWRALSREPIDQTRPKGCHQGVLTRQERLYQTLQRWSHTVHSAETSDSLSPPGRGLG</sequence>
<feature type="compositionally biased region" description="Polar residues" evidence="1">
    <location>
        <begin position="84"/>
        <end position="96"/>
    </location>
</feature>
<dbReference type="AlphaFoldDB" id="A0A1H6YDQ0"/>
<name>A0A1H6YDQ0_9GAMM</name>
<dbReference type="RefSeq" id="WP_091337080.1">
    <property type="nucleotide sequence ID" value="NZ_FNYC01000006.1"/>
</dbReference>
<dbReference type="EMBL" id="FNYC01000006">
    <property type="protein sequence ID" value="SEJ35310.1"/>
    <property type="molecule type" value="Genomic_DNA"/>
</dbReference>